<proteinExistence type="predicted"/>
<protein>
    <submittedName>
        <fullName evidence="2">Uncharacterized protein</fullName>
    </submittedName>
</protein>
<evidence type="ECO:0000313" key="2">
    <source>
        <dbReference type="EMBL" id="MBP2355912.1"/>
    </source>
</evidence>
<dbReference type="Proteomes" id="UP000755585">
    <property type="component" value="Unassembled WGS sequence"/>
</dbReference>
<feature type="compositionally biased region" description="Polar residues" evidence="1">
    <location>
        <begin position="46"/>
        <end position="56"/>
    </location>
</feature>
<dbReference type="EMBL" id="JAGINT010000002">
    <property type="protein sequence ID" value="MBP2355912.1"/>
    <property type="molecule type" value="Genomic_DNA"/>
</dbReference>
<evidence type="ECO:0000313" key="3">
    <source>
        <dbReference type="Proteomes" id="UP000755585"/>
    </source>
</evidence>
<keyword evidence="3" id="KW-1185">Reference proteome</keyword>
<evidence type="ECO:0000256" key="1">
    <source>
        <dbReference type="SAM" id="MobiDB-lite"/>
    </source>
</evidence>
<reference evidence="2 3" key="1">
    <citation type="submission" date="2021-03" db="EMBL/GenBank/DDBJ databases">
        <title>Sequencing the genomes of 1000 actinobacteria strains.</title>
        <authorList>
            <person name="Klenk H.-P."/>
        </authorList>
    </citation>
    <scope>NUCLEOTIDE SEQUENCE [LARGE SCALE GENOMIC DNA]</scope>
    <source>
        <strain evidence="2 3">DSM 18824</strain>
    </source>
</reference>
<organism evidence="2 3">
    <name type="scientific">Kribbella aluminosa</name>
    <dbReference type="NCBI Taxonomy" id="416017"/>
    <lineage>
        <taxon>Bacteria</taxon>
        <taxon>Bacillati</taxon>
        <taxon>Actinomycetota</taxon>
        <taxon>Actinomycetes</taxon>
        <taxon>Propionibacteriales</taxon>
        <taxon>Kribbellaceae</taxon>
        <taxon>Kribbella</taxon>
    </lineage>
</organism>
<comment type="caution">
    <text evidence="2">The sequence shown here is derived from an EMBL/GenBank/DDBJ whole genome shotgun (WGS) entry which is preliminary data.</text>
</comment>
<feature type="region of interest" description="Disordered" evidence="1">
    <location>
        <begin position="34"/>
        <end position="56"/>
    </location>
</feature>
<sequence>MPDAEVEVLLGGRADPHEPVFGARQHRRRGARARVERAGQIPALLNTPSTASNATR</sequence>
<name>A0ABS4UW92_9ACTN</name>
<accession>A0ABS4UW92</accession>
<gene>
    <name evidence="2" type="ORF">JOF29_007022</name>
</gene>
<dbReference type="RefSeq" id="WP_209698516.1">
    <property type="nucleotide sequence ID" value="NZ_BAAAVU010000005.1"/>
</dbReference>